<keyword evidence="3" id="KW-1185">Reference proteome</keyword>
<dbReference type="AlphaFoldDB" id="A0A1Y2BUQ2"/>
<protein>
    <submittedName>
        <fullName evidence="2">Uncharacterized protein</fullName>
    </submittedName>
</protein>
<dbReference type="STRING" id="1754190.A0A1Y2BUQ2"/>
<dbReference type="EMBL" id="MCOG01000136">
    <property type="protein sequence ID" value="ORY38481.1"/>
    <property type="molecule type" value="Genomic_DNA"/>
</dbReference>
<accession>A0A1Y2BUQ2</accession>
<gene>
    <name evidence="2" type="ORF">LY90DRAFT_48012</name>
</gene>
<proteinExistence type="predicted"/>
<comment type="caution">
    <text evidence="2">The sequence shown here is derived from an EMBL/GenBank/DDBJ whole genome shotgun (WGS) entry which is preliminary data.</text>
</comment>
<feature type="compositionally biased region" description="Basic and acidic residues" evidence="1">
    <location>
        <begin position="1"/>
        <end position="11"/>
    </location>
</feature>
<evidence type="ECO:0000313" key="3">
    <source>
        <dbReference type="Proteomes" id="UP000193920"/>
    </source>
</evidence>
<organism evidence="2 3">
    <name type="scientific">Neocallimastix californiae</name>
    <dbReference type="NCBI Taxonomy" id="1754190"/>
    <lineage>
        <taxon>Eukaryota</taxon>
        <taxon>Fungi</taxon>
        <taxon>Fungi incertae sedis</taxon>
        <taxon>Chytridiomycota</taxon>
        <taxon>Chytridiomycota incertae sedis</taxon>
        <taxon>Neocallimastigomycetes</taxon>
        <taxon>Neocallimastigales</taxon>
        <taxon>Neocallimastigaceae</taxon>
        <taxon>Neocallimastix</taxon>
    </lineage>
</organism>
<evidence type="ECO:0000313" key="2">
    <source>
        <dbReference type="EMBL" id="ORY38481.1"/>
    </source>
</evidence>
<reference evidence="2 3" key="1">
    <citation type="submission" date="2016-08" db="EMBL/GenBank/DDBJ databases">
        <title>A Parts List for Fungal Cellulosomes Revealed by Comparative Genomics.</title>
        <authorList>
            <consortium name="DOE Joint Genome Institute"/>
            <person name="Haitjema C.H."/>
            <person name="Gilmore S.P."/>
            <person name="Henske J.K."/>
            <person name="Solomon K.V."/>
            <person name="De Groot R."/>
            <person name="Kuo A."/>
            <person name="Mondo S.J."/>
            <person name="Salamov A.A."/>
            <person name="Labutti K."/>
            <person name="Zhao Z."/>
            <person name="Chiniquy J."/>
            <person name="Barry K."/>
            <person name="Brewer H.M."/>
            <person name="Purvine S.O."/>
            <person name="Wright A.T."/>
            <person name="Boxma B."/>
            <person name="Van Alen T."/>
            <person name="Hackstein J.H."/>
            <person name="Baker S.E."/>
            <person name="Grigoriev I.V."/>
            <person name="O'Malley M.A."/>
        </authorList>
    </citation>
    <scope>NUCLEOTIDE SEQUENCE [LARGE SCALE GENOMIC DNA]</scope>
    <source>
        <strain evidence="2 3">G1</strain>
    </source>
</reference>
<feature type="region of interest" description="Disordered" evidence="1">
    <location>
        <begin position="203"/>
        <end position="261"/>
    </location>
</feature>
<sequence>MDEKGDERDSNNDNDYDEYTKEKIDKSNKDKFKEVYKQVYEDLQKNGLKAISLTSDNPAYNPYHKDLMRVQGVEHPNILTITLGGPYNIDSVDKYMEKIDESGKNNVFGECGMIRNSPGSTIMCSIAISSSIEDCNTITRTKEESFHKAYGTVYSEGDSVSQEINQTMDLSLSLSDSKSISTSKSEGYSNALEHVYTIVNSNSKADSTSVEDTHTITHEESYSYTESEEHSHTRTEGGEVTDEINWSDTHEESKTEEYSRMEMSDFDAAKKKYPGRKPTPIDDKDTDIETMVNDYEKKGKKKKRSEKIDNFVNHKRNEETHTISEYSRDNLYKRAGKGAAVKTNKSSDDVGKKEGGGFWNTTKNFFAGAVGVVCLVQVLER</sequence>
<name>A0A1Y2BUQ2_9FUNG</name>
<evidence type="ECO:0000256" key="1">
    <source>
        <dbReference type="SAM" id="MobiDB-lite"/>
    </source>
</evidence>
<feature type="compositionally biased region" description="Basic and acidic residues" evidence="1">
    <location>
        <begin position="211"/>
        <end position="237"/>
    </location>
</feature>
<feature type="compositionally biased region" description="Basic and acidic residues" evidence="1">
    <location>
        <begin position="248"/>
        <end position="261"/>
    </location>
</feature>
<feature type="region of interest" description="Disordered" evidence="1">
    <location>
        <begin position="1"/>
        <end position="24"/>
    </location>
</feature>
<dbReference type="Proteomes" id="UP000193920">
    <property type="component" value="Unassembled WGS sequence"/>
</dbReference>